<protein>
    <submittedName>
        <fullName evidence="2">Glutamine amidotransferase</fullName>
    </submittedName>
</protein>
<organism evidence="2 3">
    <name type="scientific">Sphingomonas panacisoli</name>
    <dbReference type="NCBI Taxonomy" id="1813879"/>
    <lineage>
        <taxon>Bacteria</taxon>
        <taxon>Pseudomonadati</taxon>
        <taxon>Pseudomonadota</taxon>
        <taxon>Alphaproteobacteria</taxon>
        <taxon>Sphingomonadales</taxon>
        <taxon>Sphingomonadaceae</taxon>
        <taxon>Sphingomonas</taxon>
    </lineage>
</organism>
<dbReference type="InterPro" id="IPR044992">
    <property type="entry name" value="ChyE-like"/>
</dbReference>
<dbReference type="PANTHER" id="PTHR42695:SF5">
    <property type="entry name" value="GLUTAMINE AMIDOTRANSFERASE YLR126C-RELATED"/>
    <property type="match status" value="1"/>
</dbReference>
<accession>A0A5B8LI37</accession>
<evidence type="ECO:0000313" key="3">
    <source>
        <dbReference type="Proteomes" id="UP000315673"/>
    </source>
</evidence>
<dbReference type="Proteomes" id="UP000315673">
    <property type="component" value="Chromosome"/>
</dbReference>
<keyword evidence="3" id="KW-1185">Reference proteome</keyword>
<keyword evidence="2" id="KW-0808">Transferase</keyword>
<evidence type="ECO:0000313" key="2">
    <source>
        <dbReference type="EMBL" id="QDZ07783.1"/>
    </source>
</evidence>
<dbReference type="PROSITE" id="PS51273">
    <property type="entry name" value="GATASE_TYPE_1"/>
    <property type="match status" value="1"/>
</dbReference>
<dbReference type="AlphaFoldDB" id="A0A5B8LI37"/>
<dbReference type="Gene3D" id="3.40.50.880">
    <property type="match status" value="1"/>
</dbReference>
<name>A0A5B8LI37_9SPHN</name>
<keyword evidence="2" id="KW-0315">Glutamine amidotransferase</keyword>
<dbReference type="PANTHER" id="PTHR42695">
    <property type="entry name" value="GLUTAMINE AMIDOTRANSFERASE YLR126C-RELATED"/>
    <property type="match status" value="1"/>
</dbReference>
<dbReference type="CDD" id="cd01741">
    <property type="entry name" value="GATase1_1"/>
    <property type="match status" value="1"/>
</dbReference>
<dbReference type="OrthoDB" id="9813383at2"/>
<feature type="domain" description="Glutamine amidotransferase" evidence="1">
    <location>
        <begin position="44"/>
        <end position="187"/>
    </location>
</feature>
<dbReference type="GO" id="GO:0016740">
    <property type="term" value="F:transferase activity"/>
    <property type="evidence" value="ECO:0007669"/>
    <property type="project" value="UniProtKB-KW"/>
</dbReference>
<dbReference type="Pfam" id="PF00117">
    <property type="entry name" value="GATase"/>
    <property type="match status" value="1"/>
</dbReference>
<dbReference type="RefSeq" id="WP_146571608.1">
    <property type="nucleotide sequence ID" value="NZ_CP042306.1"/>
</dbReference>
<dbReference type="InterPro" id="IPR029062">
    <property type="entry name" value="Class_I_gatase-like"/>
</dbReference>
<dbReference type="NCBIfam" id="NF005458">
    <property type="entry name" value="PRK07053.1"/>
    <property type="match status" value="1"/>
</dbReference>
<dbReference type="SUPFAM" id="SSF52317">
    <property type="entry name" value="Class I glutamine amidotransferase-like"/>
    <property type="match status" value="1"/>
</dbReference>
<dbReference type="InterPro" id="IPR017926">
    <property type="entry name" value="GATASE"/>
</dbReference>
<gene>
    <name evidence="2" type="ORF">FPZ24_10040</name>
</gene>
<proteinExistence type="predicted"/>
<reference evidence="2 3" key="1">
    <citation type="submission" date="2019-07" db="EMBL/GenBank/DDBJ databases">
        <title>Full genome sequence of Sphingomonas sp. 4R-6-7(HKS19).</title>
        <authorList>
            <person name="Im W.-T."/>
        </authorList>
    </citation>
    <scope>NUCLEOTIDE SEQUENCE [LARGE SCALE GENOMIC DNA]</scope>
    <source>
        <strain evidence="2 3">HKS19</strain>
    </source>
</reference>
<evidence type="ECO:0000259" key="1">
    <source>
        <dbReference type="Pfam" id="PF00117"/>
    </source>
</evidence>
<dbReference type="GO" id="GO:0005829">
    <property type="term" value="C:cytosol"/>
    <property type="evidence" value="ECO:0007669"/>
    <property type="project" value="TreeGrafter"/>
</dbReference>
<dbReference type="EMBL" id="CP042306">
    <property type="protein sequence ID" value="QDZ07783.1"/>
    <property type="molecule type" value="Genomic_DNA"/>
</dbReference>
<sequence length="231" mass="24646">MKRALVIRHVDHEGIAGYREPIEAAGYDIHRVAAHHAGCAKLDILSPDLVVVMGGPMGVYDIDHYPWLNDEIAVLRRRLAADRPILGVCLGGQLIAAALGAQVRKGPAREIGFAPLALTEAGSASPLRHLAATEMLHWHGDGFDVPDGADLLATTPLYAQAFARGRNVLALQFHAEMGEDERFEHWLVNDAGDIAEVGETPDALRAAHDAKGPAAVAAGRAMITEWLAGLA</sequence>
<dbReference type="KEGG" id="spai:FPZ24_10040"/>